<keyword evidence="2" id="KW-1185">Reference proteome</keyword>
<accession>A0ABN7XCW3</accession>
<gene>
    <name evidence="1" type="ORF">GMARGA_LOCUS41932</name>
</gene>
<evidence type="ECO:0000313" key="2">
    <source>
        <dbReference type="Proteomes" id="UP000789901"/>
    </source>
</evidence>
<sequence>KKNINLCGPTLRKINQDELLYNNNSVDNAINKGYKNNFQNFDDKKNILPKSSAFVSVQSLINKVISKAKSVYNNYSSNKKSKGNDSTDRNTSNIKDEGLHQLTIDEFQWFYNDLERLLKKNDPIFDKSIQKFVNTYKKCYLVQDTHIYLPIGFFFQICDWNAKHINSKSYQHGSKRIRVQVAS</sequence>
<dbReference type="EMBL" id="CAJVQB010120125">
    <property type="protein sequence ID" value="CAG8853111.1"/>
    <property type="molecule type" value="Genomic_DNA"/>
</dbReference>
<organism evidence="1 2">
    <name type="scientific">Gigaspora margarita</name>
    <dbReference type="NCBI Taxonomy" id="4874"/>
    <lineage>
        <taxon>Eukaryota</taxon>
        <taxon>Fungi</taxon>
        <taxon>Fungi incertae sedis</taxon>
        <taxon>Mucoromycota</taxon>
        <taxon>Glomeromycotina</taxon>
        <taxon>Glomeromycetes</taxon>
        <taxon>Diversisporales</taxon>
        <taxon>Gigasporaceae</taxon>
        <taxon>Gigaspora</taxon>
    </lineage>
</organism>
<reference evidence="1 2" key="1">
    <citation type="submission" date="2021-06" db="EMBL/GenBank/DDBJ databases">
        <authorList>
            <person name="Kallberg Y."/>
            <person name="Tangrot J."/>
            <person name="Rosling A."/>
        </authorList>
    </citation>
    <scope>NUCLEOTIDE SEQUENCE [LARGE SCALE GENOMIC DNA]</scope>
    <source>
        <strain evidence="1 2">120-4 pot B 10/14</strain>
    </source>
</reference>
<dbReference type="Proteomes" id="UP000789901">
    <property type="component" value="Unassembled WGS sequence"/>
</dbReference>
<name>A0ABN7XCW3_GIGMA</name>
<protein>
    <submittedName>
        <fullName evidence="1">5864_t:CDS:1</fullName>
    </submittedName>
</protein>
<feature type="non-terminal residue" evidence="1">
    <location>
        <position position="1"/>
    </location>
</feature>
<comment type="caution">
    <text evidence="1">The sequence shown here is derived from an EMBL/GenBank/DDBJ whole genome shotgun (WGS) entry which is preliminary data.</text>
</comment>
<evidence type="ECO:0000313" key="1">
    <source>
        <dbReference type="EMBL" id="CAG8853111.1"/>
    </source>
</evidence>
<proteinExistence type="predicted"/>
<feature type="non-terminal residue" evidence="1">
    <location>
        <position position="183"/>
    </location>
</feature>